<dbReference type="InterPro" id="IPR051487">
    <property type="entry name" value="Ser/Thr_Proteases_Immune/Dev"/>
</dbReference>
<dbReference type="InterPro" id="IPR009003">
    <property type="entry name" value="Peptidase_S1_PA"/>
</dbReference>
<dbReference type="Pfam" id="PF00089">
    <property type="entry name" value="Trypsin"/>
    <property type="match status" value="1"/>
</dbReference>
<evidence type="ECO:0000256" key="3">
    <source>
        <dbReference type="ARBA" id="ARBA00022670"/>
    </source>
</evidence>
<comment type="subcellular location">
    <subcellularLocation>
        <location evidence="1">Secreted</location>
    </subcellularLocation>
</comment>
<keyword evidence="4 11" id="KW-0732">Signal</keyword>
<dbReference type="HOGENOM" id="CLU_006842_0_3_1"/>
<evidence type="ECO:0000256" key="1">
    <source>
        <dbReference type="ARBA" id="ARBA00004613"/>
    </source>
</evidence>
<dbReference type="InterPro" id="IPR033116">
    <property type="entry name" value="TRYPSIN_SER"/>
</dbReference>
<dbReference type="InterPro" id="IPR001254">
    <property type="entry name" value="Trypsin_dom"/>
</dbReference>
<dbReference type="Bgee" id="FBgn0050289">
    <property type="expression patterns" value="Expressed in arthropod fat body and 10 other cell types or tissues"/>
</dbReference>
<dbReference type="VEuPathDB" id="VectorBase:FBgn0050289"/>
<evidence type="ECO:0000256" key="5">
    <source>
        <dbReference type="ARBA" id="ARBA00022801"/>
    </source>
</evidence>
<reference evidence="13 15" key="2">
    <citation type="journal article" date="2002" name="Genome Biol.">
        <title>Finishing a whole-genome shotgun: release 3 of the Drosophila melanogaster euchromatic genome sequence.</title>
        <authorList>
            <person name="Celniker S.E."/>
            <person name="Wheeler D.A."/>
            <person name="Kronmiller B."/>
            <person name="Carlson J.W."/>
            <person name="Halpern A."/>
            <person name="Patel S."/>
            <person name="Adams M."/>
            <person name="Champe M."/>
            <person name="Dugan S.P."/>
            <person name="Frise E."/>
            <person name="Hodgson A."/>
            <person name="George R.A."/>
            <person name="Hoskins R.A."/>
            <person name="Laverty T."/>
            <person name="Muzny D.M."/>
            <person name="Nelson C.R."/>
            <person name="Pacleb J.M."/>
            <person name="Park S."/>
            <person name="Pfeiffer B.D."/>
            <person name="Richards S."/>
            <person name="Sodergren E.J."/>
            <person name="Svirskas R."/>
            <person name="Tabor P.E."/>
            <person name="Wan K."/>
            <person name="Stapleton M."/>
            <person name="Sutton G.G."/>
            <person name="Venter C."/>
            <person name="Weinstock G."/>
            <person name="Scherer S.E."/>
            <person name="Myers E.W."/>
            <person name="Gibbs R.A."/>
            <person name="Rubin G.M."/>
        </authorList>
    </citation>
    <scope>NUCLEOTIDE SEQUENCE [LARGE SCALE GENOMIC DNA]</scope>
    <source>
        <strain evidence="15">Berkeley</strain>
    </source>
</reference>
<keyword evidence="5 10" id="KW-0378">Hydrolase</keyword>
<gene>
    <name evidence="13" type="primary">Dmel\CG30289</name>
    <name evidence="13" type="synonym">SP226</name>
    <name evidence="13 14" type="ORF">CG30289</name>
    <name evidence="13" type="ORF">Dmel_CG30289</name>
</gene>
<comment type="similarity">
    <text evidence="9">Belongs to the peptidase S1 family. CLIP subfamily.</text>
</comment>
<dbReference type="PhylomeDB" id="Q8IRK5"/>
<reference evidence="13 15" key="4">
    <citation type="journal article" date="2002" name="Genome Biol.">
        <title>The transposable elements of the Drosophila melanogaster euchromatin: a genomics perspective.</title>
        <authorList>
            <person name="Kaminker J.S."/>
            <person name="Bergman C.M."/>
            <person name="Kronmiller B."/>
            <person name="Carlson J."/>
            <person name="Svirskas R."/>
            <person name="Patel S."/>
            <person name="Frise E."/>
            <person name="Wheeler D.A."/>
            <person name="Lewis S.E."/>
            <person name="Rubin G.M."/>
            <person name="Ashburner M."/>
            <person name="Celniker S.E."/>
        </authorList>
    </citation>
    <scope>NUCLEOTIDE SEQUENCE [LARGE SCALE GENOMIC DNA]</scope>
    <source>
        <strain evidence="15">Berkeley</strain>
    </source>
</reference>
<organism evidence="13 15">
    <name type="scientific">Drosophila melanogaster</name>
    <name type="common">Fruit fly</name>
    <dbReference type="NCBI Taxonomy" id="7227"/>
    <lineage>
        <taxon>Eukaryota</taxon>
        <taxon>Metazoa</taxon>
        <taxon>Ecdysozoa</taxon>
        <taxon>Arthropoda</taxon>
        <taxon>Hexapoda</taxon>
        <taxon>Insecta</taxon>
        <taxon>Pterygota</taxon>
        <taxon>Neoptera</taxon>
        <taxon>Endopterygota</taxon>
        <taxon>Diptera</taxon>
        <taxon>Brachycera</taxon>
        <taxon>Muscomorpha</taxon>
        <taxon>Ephydroidea</taxon>
        <taxon>Drosophilidae</taxon>
        <taxon>Drosophila</taxon>
        <taxon>Sophophora</taxon>
    </lineage>
</organism>
<dbReference type="Gene3D" id="2.40.10.10">
    <property type="entry name" value="Trypsin-like serine proteases"/>
    <property type="match status" value="2"/>
</dbReference>
<dbReference type="PROSITE" id="PS50240">
    <property type="entry name" value="TRYPSIN_DOM"/>
    <property type="match status" value="1"/>
</dbReference>
<dbReference type="InterPro" id="IPR001314">
    <property type="entry name" value="Peptidase_S1A"/>
</dbReference>
<dbReference type="GO" id="GO:0004252">
    <property type="term" value="F:serine-type endopeptidase activity"/>
    <property type="evidence" value="ECO:0000255"/>
    <property type="project" value="FlyBase"/>
</dbReference>
<evidence type="ECO:0000313" key="15">
    <source>
        <dbReference type="Proteomes" id="UP000000803"/>
    </source>
</evidence>
<dbReference type="FunCoup" id="Q8IRK5">
    <property type="interactions" value="33"/>
</dbReference>
<dbReference type="Proteomes" id="UP000000803">
    <property type="component" value="Chromosome 2R"/>
</dbReference>
<proteinExistence type="inferred from homology"/>
<reference evidence="13 15" key="10">
    <citation type="journal article" date="2015" name="G3 (Bethesda)">
        <title>Gene Model Annotations for Drosophila melanogaster: The Rule-Benders.</title>
        <authorList>
            <consortium name="FlyBase Consortium"/>
            <person name="Crosby M.A."/>
            <person name="Gramates L.S."/>
            <person name="Dos Santos G."/>
            <person name="Matthews B.B."/>
            <person name="St Pierre S.E."/>
            <person name="Zhou P."/>
            <person name="Schroeder A.J."/>
            <person name="Falls K."/>
            <person name="Emmert D.B."/>
            <person name="Russo S.M."/>
            <person name="Gelbart W.M."/>
            <person name="null"/>
        </authorList>
    </citation>
    <scope>NUCLEOTIDE SEQUENCE [LARGE SCALE GENOMIC DNA]</scope>
    <source>
        <strain evidence="15">Berkeley</strain>
    </source>
</reference>
<evidence type="ECO:0000256" key="7">
    <source>
        <dbReference type="ARBA" id="ARBA00023145"/>
    </source>
</evidence>
<name>Q8IRK5_DROME</name>
<reference evidence="13 15" key="8">
    <citation type="journal article" date="2007" name="Science">
        <title>Sequence finishing and mapping of Drosophila melanogaster heterochromatin.</title>
        <authorList>
            <person name="Hoskins R.A."/>
            <person name="Carlson J.W."/>
            <person name="Kennedy C."/>
            <person name="Acevedo D."/>
            <person name="Evans-Holm M."/>
            <person name="Frise E."/>
            <person name="Wan K.H."/>
            <person name="Park S."/>
            <person name="Mendez-Lago M."/>
            <person name="Rossi F."/>
            <person name="Villasante A."/>
            <person name="Dimitri P."/>
            <person name="Karpen G.H."/>
            <person name="Celniker S.E."/>
        </authorList>
    </citation>
    <scope>NUCLEOTIDE SEQUENCE [LARGE SCALE GENOMIC DNA]</scope>
    <source>
        <strain evidence="15">Berkeley</strain>
    </source>
</reference>
<dbReference type="GO" id="GO:0005615">
    <property type="term" value="C:extracellular space"/>
    <property type="evidence" value="ECO:0000318"/>
    <property type="project" value="GO_Central"/>
</dbReference>
<dbReference type="AGR" id="FB:FBgn0050289"/>
<reference evidence="13 15" key="3">
    <citation type="journal article" date="2002" name="Genome Biol.">
        <title>Annotation of the Drosophila melanogaster euchromatic genome: a systematic review.</title>
        <authorList>
            <person name="Misra S."/>
            <person name="Crosby M.A."/>
            <person name="Mungall C.J."/>
            <person name="Matthews B.B."/>
            <person name="Campbell K.S."/>
            <person name="Hradecky P."/>
            <person name="Huang Y."/>
            <person name="Kaminker J.S."/>
            <person name="Millburn G.H."/>
            <person name="Prochnik S.E."/>
            <person name="Smith C.D."/>
            <person name="Tupy J.L."/>
            <person name="Whitfied E.J."/>
            <person name="Bayraktaroglu L."/>
            <person name="Berman B.P."/>
            <person name="Bettencourt B.R."/>
            <person name="Celniker S.E."/>
            <person name="de Grey A.D."/>
            <person name="Drysdale R.A."/>
            <person name="Harris N.L."/>
            <person name="Richter J."/>
            <person name="Russo S."/>
            <person name="Schroeder A.J."/>
            <person name="Shu S.Q."/>
            <person name="Stapleton M."/>
            <person name="Yamada C."/>
            <person name="Ashburner M."/>
            <person name="Gelbart W.M."/>
            <person name="Rubin G.M."/>
            <person name="Lewis S.E."/>
        </authorList>
    </citation>
    <scope>GENOME REANNOTATION</scope>
    <source>
        <strain evidence="15">Berkeley</strain>
    </source>
</reference>
<keyword evidence="6 10" id="KW-0720">Serine protease</keyword>
<keyword evidence="7" id="KW-0865">Zymogen</keyword>
<reference evidence="13 15" key="5">
    <citation type="journal article" date="2002" name="Genome Biol.">
        <title>Heterochromatic sequences in a Drosophila whole-genome shotgun assembly.</title>
        <authorList>
            <person name="Hoskins R.A."/>
            <person name="Smith C.D."/>
            <person name="Carlson J.W."/>
            <person name="Carvalho A.B."/>
            <person name="Halpern A."/>
            <person name="Kaminker J.S."/>
            <person name="Kennedy C."/>
            <person name="Mungall C.J."/>
            <person name="Sullivan B.A."/>
            <person name="Sutton G.G."/>
            <person name="Yasuhara J.C."/>
            <person name="Wakimoto B.T."/>
            <person name="Myers E.W."/>
            <person name="Celniker S.E."/>
            <person name="Rubin G.M."/>
            <person name="Karpen G.H."/>
        </authorList>
    </citation>
    <scope>NUCLEOTIDE SEQUENCE [LARGE SCALE GENOMIC DNA]</scope>
    <source>
        <strain evidence="15">Berkeley</strain>
    </source>
</reference>
<dbReference type="ExpressionAtlas" id="Q8IRK5">
    <property type="expression patterns" value="baseline and differential"/>
</dbReference>
<dbReference type="FlyBase" id="FBgn0050289">
    <property type="gene designation" value="CG30289"/>
</dbReference>
<reference evidence="13 15" key="1">
    <citation type="journal article" date="2000" name="Science">
        <title>The genome sequence of Drosophila melanogaster.</title>
        <authorList>
            <person name="Adams M.D."/>
            <person name="Celniker S.E."/>
            <person name="Holt R.A."/>
            <person name="Evans C.A."/>
            <person name="Gocayne J.D."/>
            <person name="Amanatides P.G."/>
            <person name="Scherer S.E."/>
            <person name="Li P.W."/>
            <person name="Hoskins R.A."/>
            <person name="Galle R.F."/>
            <person name="George R.A."/>
            <person name="Lewis S.E."/>
            <person name="Richards S."/>
            <person name="Ashburner M."/>
            <person name="Henderson S.N."/>
            <person name="Sutton G.G."/>
            <person name="Wortman J.R."/>
            <person name="Yandell M.D."/>
            <person name="Zhang Q."/>
            <person name="Chen L.X."/>
            <person name="Brandon R.C."/>
            <person name="Rogers Y.H."/>
            <person name="Blazej R.G."/>
            <person name="Champe M."/>
            <person name="Pfeiffer B.D."/>
            <person name="Wan K.H."/>
            <person name="Doyle C."/>
            <person name="Baxter E.G."/>
            <person name="Helt G."/>
            <person name="Nelson C.R."/>
            <person name="Gabor G.L."/>
            <person name="Abril J.F."/>
            <person name="Agbayani A."/>
            <person name="An H.J."/>
            <person name="Andrews-Pfannkoch C."/>
            <person name="Baldwin D."/>
            <person name="Ballew R.M."/>
            <person name="Basu A."/>
            <person name="Baxendale J."/>
            <person name="Bayraktaroglu L."/>
            <person name="Beasley E.M."/>
            <person name="Beeson K.Y."/>
            <person name="Benos P.V."/>
            <person name="Berman B.P."/>
            <person name="Bhandari D."/>
            <person name="Bolshakov S."/>
            <person name="Borkova D."/>
            <person name="Botchan M.R."/>
            <person name="Bouck J."/>
            <person name="Brokstein P."/>
            <person name="Brottier P."/>
            <person name="Burtis K.C."/>
            <person name="Busam D.A."/>
            <person name="Butler H."/>
            <person name="Cadieu E."/>
            <person name="Center A."/>
            <person name="Chandra I."/>
            <person name="Cherry J.M."/>
            <person name="Cawley S."/>
            <person name="Dahlke C."/>
            <person name="Davenport L.B."/>
            <person name="Davies P."/>
            <person name="de Pablos B."/>
            <person name="Delcher A."/>
            <person name="Deng Z."/>
            <person name="Mays A.D."/>
            <person name="Dew I."/>
            <person name="Dietz S.M."/>
            <person name="Dodson K."/>
            <person name="Doup L.E."/>
            <person name="Downes M."/>
            <person name="Dugan-Rocha S."/>
            <person name="Dunkov B.C."/>
            <person name="Dunn P."/>
            <person name="Durbin K.J."/>
            <person name="Evangelista C.C."/>
            <person name="Ferraz C."/>
            <person name="Ferriera S."/>
            <person name="Fleischmann W."/>
            <person name="Fosler C."/>
            <person name="Gabrielian A.E."/>
            <person name="Garg N.S."/>
            <person name="Gelbart W.M."/>
            <person name="Glasser K."/>
            <person name="Glodek A."/>
            <person name="Gong F."/>
            <person name="Gorrell J.H."/>
            <person name="Gu Z."/>
            <person name="Guan P."/>
            <person name="Harris M."/>
            <person name="Harris N.L."/>
            <person name="Harvey D."/>
            <person name="Heiman T.J."/>
            <person name="Hernandez J.R."/>
            <person name="Houck J."/>
            <person name="Hostin D."/>
            <person name="Houston K.A."/>
            <person name="Howland T.J."/>
            <person name="Wei M.H."/>
            <person name="Ibegwam C."/>
            <person name="Jalali M."/>
            <person name="Kalush F."/>
            <person name="Karpen G.H."/>
            <person name="Ke Z."/>
            <person name="Kennison J.A."/>
            <person name="Ketchum K.A."/>
            <person name="Kimmel B.E."/>
            <person name="Kodira C.D."/>
            <person name="Kraft C."/>
            <person name="Kravitz S."/>
            <person name="Kulp D."/>
            <person name="Lai Z."/>
            <person name="Lasko P."/>
            <person name="Lei Y."/>
            <person name="Levitsky A.A."/>
            <person name="Li J."/>
            <person name="Li Z."/>
            <person name="Liang Y."/>
            <person name="Lin X."/>
            <person name="Liu X."/>
            <person name="Mattei B."/>
            <person name="McIntosh T.C."/>
            <person name="McLeod M.P."/>
            <person name="McPherson D."/>
            <person name="Merkulov G."/>
            <person name="Milshina N.V."/>
            <person name="Mobarry C."/>
            <person name="Morris J."/>
            <person name="Moshrefi A."/>
            <person name="Mount S.M."/>
            <person name="Moy M."/>
            <person name="Murphy B."/>
            <person name="Murphy L."/>
            <person name="Muzny D.M."/>
            <person name="Nelson D.L."/>
            <person name="Nelson D.R."/>
            <person name="Nelson K.A."/>
            <person name="Nixon K."/>
            <person name="Nusskern D.R."/>
            <person name="Pacleb J.M."/>
            <person name="Palazzolo M."/>
            <person name="Pittman G.S."/>
            <person name="Pan S."/>
            <person name="Pollard J."/>
            <person name="Puri V."/>
            <person name="Reese M.G."/>
            <person name="Reinert K."/>
            <person name="Remington K."/>
            <person name="Saunders R.D."/>
            <person name="Scheeler F."/>
            <person name="Shen H."/>
            <person name="Shue B.C."/>
            <person name="Siden-Kiamos I."/>
            <person name="Simpson M."/>
            <person name="Skupski M.P."/>
            <person name="Smith T."/>
            <person name="Spier E."/>
            <person name="Spradling A.C."/>
            <person name="Stapleton M."/>
            <person name="Strong R."/>
            <person name="Sun E."/>
            <person name="Svirskas R."/>
            <person name="Tector C."/>
            <person name="Turner R."/>
            <person name="Venter E."/>
            <person name="Wang A.H."/>
            <person name="Wang X."/>
            <person name="Wang Z.Y."/>
            <person name="Wassarman D.A."/>
            <person name="Weinstock G.M."/>
            <person name="Weissenbach J."/>
            <person name="Williams S.M."/>
            <person name="WoodageT"/>
            <person name="Worley K.C."/>
            <person name="Wu D."/>
            <person name="Yang S."/>
            <person name="Yao Q.A."/>
            <person name="Ye J."/>
            <person name="Yeh R.F."/>
            <person name="Zaveri J.S."/>
            <person name="Zhan M."/>
            <person name="Zhang G."/>
            <person name="Zhao Q."/>
            <person name="Zheng L."/>
            <person name="Zheng X.H."/>
            <person name="Zhong F.N."/>
            <person name="Zhong W."/>
            <person name="Zhou X."/>
            <person name="Zhu S."/>
            <person name="Zhu X."/>
            <person name="Smith H.O."/>
            <person name="Gibbs R.A."/>
            <person name="Myers E.W."/>
            <person name="Rubin G.M."/>
            <person name="Venter J.C."/>
        </authorList>
    </citation>
    <scope>NUCLEOTIDE SEQUENCE [LARGE SCALE GENOMIC DNA]</scope>
    <source>
        <strain evidence="15">Berkeley</strain>
    </source>
</reference>
<evidence type="ECO:0000256" key="9">
    <source>
        <dbReference type="ARBA" id="ARBA00024195"/>
    </source>
</evidence>
<evidence type="ECO:0000256" key="10">
    <source>
        <dbReference type="RuleBase" id="RU363034"/>
    </source>
</evidence>
<dbReference type="KEGG" id="dme:Dmel_CG30289"/>
<dbReference type="PRINTS" id="PR00722">
    <property type="entry name" value="CHYMOTRYPSIN"/>
</dbReference>
<dbReference type="AlphaFoldDB" id="Q8IRK5"/>
<dbReference type="GO" id="GO:0006508">
    <property type="term" value="P:proteolysis"/>
    <property type="evidence" value="ECO:0000318"/>
    <property type="project" value="GO_Central"/>
</dbReference>
<evidence type="ECO:0000256" key="6">
    <source>
        <dbReference type="ARBA" id="ARBA00022825"/>
    </source>
</evidence>
<dbReference type="MEROPS" id="S01.B54"/>
<evidence type="ECO:0000256" key="11">
    <source>
        <dbReference type="SAM" id="SignalP"/>
    </source>
</evidence>
<feature type="domain" description="Peptidase S1" evidence="12">
    <location>
        <begin position="42"/>
        <end position="276"/>
    </location>
</feature>
<dbReference type="SMART" id="SM00020">
    <property type="entry name" value="Tryp_SPc"/>
    <property type="match status" value="1"/>
</dbReference>
<dbReference type="SUPFAM" id="SSF50494">
    <property type="entry name" value="Trypsin-like serine proteases"/>
    <property type="match status" value="1"/>
</dbReference>
<dbReference type="STRING" id="7227.FBpp0071614"/>
<reference evidence="13 15" key="9">
    <citation type="journal article" date="2015" name="G3 (Bethesda)">
        <title>Gene Model Annotations for Drosophila melanogaster: Impact of High-Throughput Data.</title>
        <authorList>
            <consortium name="FlyBase Consortium"/>
            <person name="Matthews B.B."/>
            <person name="Dos Santos G."/>
            <person name="Crosby M.A."/>
            <person name="Emmert D.B."/>
            <person name="St Pierre S.E."/>
            <person name="Gramates L.S."/>
            <person name="Zhou P."/>
            <person name="Schroeder A.J."/>
            <person name="Falls K."/>
            <person name="Strelets V."/>
            <person name="Russo S.M."/>
            <person name="Gelbart W.M."/>
            <person name="null"/>
        </authorList>
    </citation>
    <scope>NUCLEOTIDE SEQUENCE [LARGE SCALE GENOMIC DNA]</scope>
    <source>
        <strain evidence="15">Berkeley</strain>
    </source>
</reference>
<dbReference type="BioGRID-ORCS" id="246532">
    <property type="hits" value="0 hits in 1 CRISPR screen"/>
</dbReference>
<dbReference type="PROSITE" id="PS00134">
    <property type="entry name" value="TRYPSIN_HIS"/>
    <property type="match status" value="1"/>
</dbReference>
<evidence type="ECO:0000256" key="8">
    <source>
        <dbReference type="ARBA" id="ARBA00023157"/>
    </source>
</evidence>
<sequence>MEVINAVIAALVCLFIANNNVMSRLLVENCGISKDDPYVPNIFGGAKTNIQENPWMVLVWSSKPCGGSLIARQFVLTAAHCVSFEDLYVRLGDYETLDPMPYCLNNHCIPKFYNISVDMKIVHENYNGITLQNDIALLRMSEAVEYSDYVRPICLLVGEQMQSIPMFTVTGWGETEYGQFSRILLNATLYNMDISYCNIKFNKQADRSQICAGSHTSNTCKGDSGGPLSSKFHYGNRLLSFQYGLVSYGSERCAANVAGVYTNVSYHREWIFNKMVQFKPTGHTTFWLSKLVGQTCNITDIIRNIELMYNRIVYEN</sequence>
<dbReference type="eggNOG" id="KOG3627">
    <property type="taxonomic scope" value="Eukaryota"/>
</dbReference>
<dbReference type="OrthoDB" id="8250810at2759"/>
<evidence type="ECO:0000256" key="2">
    <source>
        <dbReference type="ARBA" id="ARBA00022525"/>
    </source>
</evidence>
<dbReference type="PaxDb" id="7227-FBpp0071614"/>
<feature type="chain" id="PRO_5004308682" description="Peptidase S1 domain-containing protein" evidence="11">
    <location>
        <begin position="24"/>
        <end position="316"/>
    </location>
</feature>
<dbReference type="RefSeq" id="NP_726081.1">
    <property type="nucleotide sequence ID" value="NM_166459.2"/>
</dbReference>
<evidence type="ECO:0000313" key="14">
    <source>
        <dbReference type="FlyBase" id="FBgn0050289"/>
    </source>
</evidence>
<dbReference type="GeneID" id="246532"/>
<reference evidence="13 15" key="6">
    <citation type="journal article" date="2005" name="PLoS Comput. Biol.">
        <title>Combined evidence annotation of transposable elements in genome sequences.</title>
        <authorList>
            <person name="Quesneville H."/>
            <person name="Bergman C.M."/>
            <person name="Andrieu O."/>
            <person name="Autard D."/>
            <person name="Nouaud D."/>
            <person name="Ashburner M."/>
            <person name="Anxolabehere D."/>
        </authorList>
    </citation>
    <scope>NUCLEOTIDE SEQUENCE [LARGE SCALE GENOMIC DNA]</scope>
    <source>
        <strain evidence="15">Berkeley</strain>
    </source>
</reference>
<dbReference type="SMR" id="Q8IRK5"/>
<keyword evidence="2" id="KW-0964">Secreted</keyword>
<accession>Q8IRK5</accession>
<evidence type="ECO:0000259" key="12">
    <source>
        <dbReference type="PROSITE" id="PS50240"/>
    </source>
</evidence>
<reference evidence="13 15" key="7">
    <citation type="journal article" date="2007" name="Science">
        <title>The Release 5.1 annotation of Drosophila melanogaster heterochromatin.</title>
        <authorList>
            <person name="Smith C.D."/>
            <person name="Shu S."/>
            <person name="Mungall C.J."/>
            <person name="Karpen G.H."/>
        </authorList>
    </citation>
    <scope>NUCLEOTIDE SEQUENCE [LARGE SCALE GENOMIC DNA]</scope>
    <source>
        <strain evidence="15">Berkeley</strain>
    </source>
</reference>
<dbReference type="InParanoid" id="Q8IRK5"/>
<dbReference type="PROSITE" id="PS00135">
    <property type="entry name" value="TRYPSIN_SER"/>
    <property type="match status" value="1"/>
</dbReference>
<dbReference type="EMBL" id="AE013599">
    <property type="protein sequence ID" value="AAM70918.2"/>
    <property type="molecule type" value="Genomic_DNA"/>
</dbReference>
<dbReference type="FunFam" id="2.40.10.10:FF:000146">
    <property type="entry name" value="Serine protease 53"/>
    <property type="match status" value="1"/>
</dbReference>
<dbReference type="UCSC" id="CG30289-RA">
    <property type="organism name" value="d. melanogaster"/>
</dbReference>
<reference evidence="13 15" key="11">
    <citation type="journal article" date="2015" name="Genome Res.">
        <title>The Release 6 reference sequence of the Drosophila melanogaster genome.</title>
        <authorList>
            <person name="Hoskins R.A."/>
            <person name="Carlson J.W."/>
            <person name="Wan K.H."/>
            <person name="Park S."/>
            <person name="Mendez I."/>
            <person name="Galle S.E."/>
            <person name="Booth B.W."/>
            <person name="Pfeiffer B.D."/>
            <person name="George R.A."/>
            <person name="Svirskas R."/>
            <person name="Krzywinski M."/>
            <person name="Schein J."/>
            <person name="Accardo M.C."/>
            <person name="Damia E."/>
            <person name="Messina G."/>
            <person name="Mendez-Lago M."/>
            <person name="de Pablos B."/>
            <person name="Demakova O.V."/>
            <person name="Andreyeva E.N."/>
            <person name="Boldyreva L.V."/>
            <person name="Marra M."/>
            <person name="Carvalho A.B."/>
            <person name="Dimitri P."/>
            <person name="Villasante A."/>
            <person name="Zhimulev I.F."/>
            <person name="Rubin G.M."/>
            <person name="Karpen G.H."/>
            <person name="Celniker S.E."/>
        </authorList>
    </citation>
    <scope>NUCLEOTIDE SEQUENCE [LARGE SCALE GENOMIC DNA]</scope>
    <source>
        <strain evidence="15">Berkeley</strain>
    </source>
</reference>
<dbReference type="CDD" id="cd00190">
    <property type="entry name" value="Tryp_SPc"/>
    <property type="match status" value="1"/>
</dbReference>
<dbReference type="PANTHER" id="PTHR24256">
    <property type="entry name" value="TRYPTASE-RELATED"/>
    <property type="match status" value="1"/>
</dbReference>
<dbReference type="InterPro" id="IPR018114">
    <property type="entry name" value="TRYPSIN_HIS"/>
</dbReference>
<evidence type="ECO:0000313" key="13">
    <source>
        <dbReference type="EMBL" id="AAM70918.2"/>
    </source>
</evidence>
<feature type="signal peptide" evidence="11">
    <location>
        <begin position="1"/>
        <end position="23"/>
    </location>
</feature>
<keyword evidence="8" id="KW-1015">Disulfide bond</keyword>
<keyword evidence="15" id="KW-1185">Reference proteome</keyword>
<dbReference type="OMA" id="CIPRFYN"/>
<keyword evidence="3 10" id="KW-0645">Protease</keyword>
<evidence type="ECO:0000256" key="4">
    <source>
        <dbReference type="ARBA" id="ARBA00022729"/>
    </source>
</evidence>
<dbReference type="InterPro" id="IPR043504">
    <property type="entry name" value="Peptidase_S1_PA_chymotrypsin"/>
</dbReference>
<protein>
    <recommendedName>
        <fullName evidence="12">Peptidase S1 domain-containing protein</fullName>
    </recommendedName>
</protein>